<evidence type="ECO:0000256" key="6">
    <source>
        <dbReference type="RuleBase" id="RU004466"/>
    </source>
</evidence>
<dbReference type="PROSITE" id="PS00444">
    <property type="entry name" value="POLYPRENYL_SYNTHASE_2"/>
    <property type="match status" value="1"/>
</dbReference>
<sequence>MDVAHELTEFLGQVEQRLTELLADGDVGPDVKGDTLMDAARHLCLGAGGKRARPMLVRLFGGVVGVPAARLVDVGVAAEMIHSASLLHDDVVDAGMFRRGRPTVNARWGNIVAVMSGDLILSTALSRLSMLDARLVQSGLAIVTEMTRAAIAEVEARGDMNLPLTRLRYIAEGKTGSLFGWCGKAAATLADQPEATERFDAFGRHLGVAFQIADDIRDILGTDVGKPRYADVHSRTPSLPILLAVSRDESLRRKLKDAWAFSVITPERTREIGAAIEATGAVEASMEMMNAEIGAALDKLGPFANDAAGAELMSWAHRLSEGIAQQVKGRAA</sequence>
<dbReference type="AlphaFoldDB" id="A0A3A8HVK4"/>
<gene>
    <name evidence="7" type="ORF">HMI49_02810</name>
</gene>
<evidence type="ECO:0000256" key="1">
    <source>
        <dbReference type="ARBA" id="ARBA00001946"/>
    </source>
</evidence>
<evidence type="ECO:0000256" key="2">
    <source>
        <dbReference type="ARBA" id="ARBA00006706"/>
    </source>
</evidence>
<organism evidence="7 8">
    <name type="scientific">Corallococcus exercitus</name>
    <dbReference type="NCBI Taxonomy" id="2316736"/>
    <lineage>
        <taxon>Bacteria</taxon>
        <taxon>Pseudomonadati</taxon>
        <taxon>Myxococcota</taxon>
        <taxon>Myxococcia</taxon>
        <taxon>Myxococcales</taxon>
        <taxon>Cystobacterineae</taxon>
        <taxon>Myxococcaceae</taxon>
        <taxon>Corallococcus</taxon>
    </lineage>
</organism>
<comment type="caution">
    <text evidence="7">The sequence shown here is derived from an EMBL/GenBank/DDBJ whole genome shotgun (WGS) entry which is preliminary data.</text>
</comment>
<dbReference type="InterPro" id="IPR000092">
    <property type="entry name" value="Polyprenyl_synt"/>
</dbReference>
<comment type="similarity">
    <text evidence="2 6">Belongs to the FPP/GGPP synthase family.</text>
</comment>
<evidence type="ECO:0000256" key="3">
    <source>
        <dbReference type="ARBA" id="ARBA00022679"/>
    </source>
</evidence>
<dbReference type="Gene3D" id="1.10.600.10">
    <property type="entry name" value="Farnesyl Diphosphate Synthase"/>
    <property type="match status" value="1"/>
</dbReference>
<protein>
    <submittedName>
        <fullName evidence="7">Polyprenyl synthetase family protein</fullName>
    </submittedName>
</protein>
<reference evidence="7 8" key="1">
    <citation type="submission" date="2020-05" db="EMBL/GenBank/DDBJ databases">
        <authorList>
            <person name="Whitworth D."/>
        </authorList>
    </citation>
    <scope>NUCLEOTIDE SEQUENCE [LARGE SCALE GENOMIC DNA]</scope>
    <source>
        <strain evidence="7 8">AB043B</strain>
    </source>
</reference>
<keyword evidence="5" id="KW-0460">Magnesium</keyword>
<dbReference type="PANTHER" id="PTHR12001:SF69">
    <property type="entry name" value="ALL TRANS-POLYPRENYL-DIPHOSPHATE SYNTHASE PDSS1"/>
    <property type="match status" value="1"/>
</dbReference>
<dbReference type="InterPro" id="IPR033749">
    <property type="entry name" value="Polyprenyl_synt_CS"/>
</dbReference>
<dbReference type="GO" id="GO:0004659">
    <property type="term" value="F:prenyltransferase activity"/>
    <property type="evidence" value="ECO:0007669"/>
    <property type="project" value="InterPro"/>
</dbReference>
<evidence type="ECO:0000256" key="5">
    <source>
        <dbReference type="ARBA" id="ARBA00022842"/>
    </source>
</evidence>
<comment type="cofactor">
    <cofactor evidence="1">
        <name>Mg(2+)</name>
        <dbReference type="ChEBI" id="CHEBI:18420"/>
    </cofactor>
</comment>
<dbReference type="OrthoDB" id="9805316at2"/>
<keyword evidence="4" id="KW-0479">Metal-binding</keyword>
<accession>A0A3A8HVK4</accession>
<dbReference type="GO" id="GO:0008299">
    <property type="term" value="P:isoprenoid biosynthetic process"/>
    <property type="evidence" value="ECO:0007669"/>
    <property type="project" value="InterPro"/>
</dbReference>
<dbReference type="EMBL" id="JABFJV010000009">
    <property type="protein sequence ID" value="NOK32137.1"/>
    <property type="molecule type" value="Genomic_DNA"/>
</dbReference>
<proteinExistence type="inferred from homology"/>
<dbReference type="GO" id="GO:0046872">
    <property type="term" value="F:metal ion binding"/>
    <property type="evidence" value="ECO:0007669"/>
    <property type="project" value="UniProtKB-KW"/>
</dbReference>
<evidence type="ECO:0000313" key="7">
    <source>
        <dbReference type="EMBL" id="NOK32137.1"/>
    </source>
</evidence>
<dbReference type="InterPro" id="IPR008949">
    <property type="entry name" value="Isoprenoid_synthase_dom_sf"/>
</dbReference>
<name>A0A3A8HVK4_9BACT</name>
<keyword evidence="3 6" id="KW-0808">Transferase</keyword>
<keyword evidence="8" id="KW-1185">Reference proteome</keyword>
<dbReference type="CDD" id="cd00685">
    <property type="entry name" value="Trans_IPPS_HT"/>
    <property type="match status" value="1"/>
</dbReference>
<dbReference type="Proteomes" id="UP000563426">
    <property type="component" value="Unassembled WGS sequence"/>
</dbReference>
<evidence type="ECO:0000313" key="8">
    <source>
        <dbReference type="Proteomes" id="UP000563426"/>
    </source>
</evidence>
<dbReference type="SFLD" id="SFLDS00005">
    <property type="entry name" value="Isoprenoid_Synthase_Type_I"/>
    <property type="match status" value="1"/>
</dbReference>
<dbReference type="Pfam" id="PF00348">
    <property type="entry name" value="polyprenyl_synt"/>
    <property type="match status" value="1"/>
</dbReference>
<evidence type="ECO:0000256" key="4">
    <source>
        <dbReference type="ARBA" id="ARBA00022723"/>
    </source>
</evidence>
<dbReference type="RefSeq" id="WP_120527518.1">
    <property type="nucleotide sequence ID" value="NZ_JABFJV010000009.1"/>
</dbReference>
<dbReference type="PROSITE" id="PS00723">
    <property type="entry name" value="POLYPRENYL_SYNTHASE_1"/>
    <property type="match status" value="1"/>
</dbReference>
<dbReference type="PANTHER" id="PTHR12001">
    <property type="entry name" value="GERANYLGERANYL PYROPHOSPHATE SYNTHASE"/>
    <property type="match status" value="1"/>
</dbReference>
<dbReference type="SUPFAM" id="SSF48576">
    <property type="entry name" value="Terpenoid synthases"/>
    <property type="match status" value="1"/>
</dbReference>